<keyword evidence="2" id="KW-1185">Reference proteome</keyword>
<name>A0ABR4BGG0_9LECA</name>
<dbReference type="EMBL" id="JBHFEH010000007">
    <property type="protein sequence ID" value="KAL2056522.1"/>
    <property type="molecule type" value="Genomic_DNA"/>
</dbReference>
<dbReference type="Proteomes" id="UP001590951">
    <property type="component" value="Unassembled WGS sequence"/>
</dbReference>
<sequence>MTMSQHRRRLTHRFLSVPNVLRFNLLDNSRQLLEGKLAGGHAAFAVPDTGAEGDVMNLEYARKVGFHIKSRLENPPKPAIRRWKRTAEYWPGGLDLGFWFRVPCAPDTVLGEEAFWDNDIFENEASSPLYFSLDVDF</sequence>
<protein>
    <submittedName>
        <fullName evidence="1">Uncharacterized protein</fullName>
    </submittedName>
</protein>
<evidence type="ECO:0000313" key="1">
    <source>
        <dbReference type="EMBL" id="KAL2056522.1"/>
    </source>
</evidence>
<gene>
    <name evidence="1" type="ORF">ABVK25_002916</name>
</gene>
<organism evidence="1 2">
    <name type="scientific">Lepraria finkii</name>
    <dbReference type="NCBI Taxonomy" id="1340010"/>
    <lineage>
        <taxon>Eukaryota</taxon>
        <taxon>Fungi</taxon>
        <taxon>Dikarya</taxon>
        <taxon>Ascomycota</taxon>
        <taxon>Pezizomycotina</taxon>
        <taxon>Lecanoromycetes</taxon>
        <taxon>OSLEUM clade</taxon>
        <taxon>Lecanoromycetidae</taxon>
        <taxon>Lecanorales</taxon>
        <taxon>Lecanorineae</taxon>
        <taxon>Stereocaulaceae</taxon>
        <taxon>Lepraria</taxon>
    </lineage>
</organism>
<reference evidence="1 2" key="1">
    <citation type="submission" date="2024-09" db="EMBL/GenBank/DDBJ databases">
        <title>Rethinking Asexuality: The Enigmatic Case of Functional Sexual Genes in Lepraria (Stereocaulaceae).</title>
        <authorList>
            <person name="Doellman M."/>
            <person name="Sun Y."/>
            <person name="Barcenas-Pena A."/>
            <person name="Lumbsch H.T."/>
            <person name="Grewe F."/>
        </authorList>
    </citation>
    <scope>NUCLEOTIDE SEQUENCE [LARGE SCALE GENOMIC DNA]</scope>
    <source>
        <strain evidence="1 2">Grewe 0041</strain>
    </source>
</reference>
<accession>A0ABR4BGG0</accession>
<evidence type="ECO:0000313" key="2">
    <source>
        <dbReference type="Proteomes" id="UP001590951"/>
    </source>
</evidence>
<proteinExistence type="predicted"/>
<comment type="caution">
    <text evidence="1">The sequence shown here is derived from an EMBL/GenBank/DDBJ whole genome shotgun (WGS) entry which is preliminary data.</text>
</comment>